<organism evidence="3 4">
    <name type="scientific">Clathrus columnatus</name>
    <dbReference type="NCBI Taxonomy" id="1419009"/>
    <lineage>
        <taxon>Eukaryota</taxon>
        <taxon>Fungi</taxon>
        <taxon>Dikarya</taxon>
        <taxon>Basidiomycota</taxon>
        <taxon>Agaricomycotina</taxon>
        <taxon>Agaricomycetes</taxon>
        <taxon>Phallomycetidae</taxon>
        <taxon>Phallales</taxon>
        <taxon>Clathraceae</taxon>
        <taxon>Clathrus</taxon>
    </lineage>
</organism>
<dbReference type="EMBL" id="BPWL01000010">
    <property type="protein sequence ID" value="GJJ14832.1"/>
    <property type="molecule type" value="Genomic_DNA"/>
</dbReference>
<protein>
    <recommendedName>
        <fullName evidence="2">CCHC-type domain-containing protein</fullName>
    </recommendedName>
</protein>
<evidence type="ECO:0000259" key="2">
    <source>
        <dbReference type="PROSITE" id="PS50158"/>
    </source>
</evidence>
<evidence type="ECO:0000313" key="3">
    <source>
        <dbReference type="EMBL" id="GJJ14832.1"/>
    </source>
</evidence>
<feature type="domain" description="CCHC-type" evidence="2">
    <location>
        <begin position="85"/>
        <end position="98"/>
    </location>
</feature>
<dbReference type="InterPro" id="IPR001878">
    <property type="entry name" value="Znf_CCHC"/>
</dbReference>
<evidence type="ECO:0000256" key="1">
    <source>
        <dbReference type="PROSITE-ProRule" id="PRU00047"/>
    </source>
</evidence>
<proteinExistence type="predicted"/>
<keyword evidence="4" id="KW-1185">Reference proteome</keyword>
<name>A0AAV5AM90_9AGAM</name>
<dbReference type="GO" id="GO:0008270">
    <property type="term" value="F:zinc ion binding"/>
    <property type="evidence" value="ECO:0007669"/>
    <property type="project" value="UniProtKB-KW"/>
</dbReference>
<comment type="caution">
    <text evidence="3">The sequence shown here is derived from an EMBL/GenBank/DDBJ whole genome shotgun (WGS) entry which is preliminary data.</text>
</comment>
<accession>A0AAV5AM90</accession>
<evidence type="ECO:0000313" key="4">
    <source>
        <dbReference type="Proteomes" id="UP001050691"/>
    </source>
</evidence>
<dbReference type="PROSITE" id="PS50158">
    <property type="entry name" value="ZF_CCHC"/>
    <property type="match status" value="1"/>
</dbReference>
<dbReference type="Proteomes" id="UP001050691">
    <property type="component" value="Unassembled WGS sequence"/>
</dbReference>
<dbReference type="GO" id="GO:0003676">
    <property type="term" value="F:nucleic acid binding"/>
    <property type="evidence" value="ECO:0007669"/>
    <property type="project" value="InterPro"/>
</dbReference>
<sequence>MNLDKSFANVKSNLISCTTEPTLEEVKSILSASAEVDNIKTEESIMLAMKNKQPKKSNKIPTQLISPSTDEKGLHWCDLTNEGHCHCCGRKGHIAARCITDMPQEIKDWVLGRPKLSAHAAFGDNPGVEEVECVASTWMSDDGYETN</sequence>
<gene>
    <name evidence="3" type="ORF">Clacol_009100</name>
</gene>
<reference evidence="3" key="1">
    <citation type="submission" date="2021-10" db="EMBL/GenBank/DDBJ databases">
        <title>De novo Genome Assembly of Clathrus columnatus (Basidiomycota, Fungi) Using Illumina and Nanopore Sequence Data.</title>
        <authorList>
            <person name="Ogiso-Tanaka E."/>
            <person name="Itagaki H."/>
            <person name="Hosoya T."/>
            <person name="Hosaka K."/>
        </authorList>
    </citation>
    <scope>NUCLEOTIDE SEQUENCE</scope>
    <source>
        <strain evidence="3">MO-923</strain>
    </source>
</reference>
<keyword evidence="1" id="KW-0862">Zinc</keyword>
<keyword evidence="1" id="KW-0863">Zinc-finger</keyword>
<keyword evidence="1" id="KW-0479">Metal-binding</keyword>
<dbReference type="AlphaFoldDB" id="A0AAV5AM90"/>